<feature type="transmembrane region" description="Helical" evidence="1">
    <location>
        <begin position="67"/>
        <end position="84"/>
    </location>
</feature>
<keyword evidence="1" id="KW-1133">Transmembrane helix</keyword>
<name>A0A166DRM0_9EURY</name>
<keyword evidence="1" id="KW-0472">Membrane</keyword>
<dbReference type="AlphaFoldDB" id="A0A166DRM0"/>
<organism evidence="2 3">
    <name type="scientific">Methanobrevibacter cuticularis</name>
    <dbReference type="NCBI Taxonomy" id="47311"/>
    <lineage>
        <taxon>Archaea</taxon>
        <taxon>Methanobacteriati</taxon>
        <taxon>Methanobacteriota</taxon>
        <taxon>Methanomada group</taxon>
        <taxon>Methanobacteria</taxon>
        <taxon>Methanobacteriales</taxon>
        <taxon>Methanobacteriaceae</taxon>
        <taxon>Methanobrevibacter</taxon>
    </lineage>
</organism>
<comment type="caution">
    <text evidence="2">The sequence shown here is derived from an EMBL/GenBank/DDBJ whole genome shotgun (WGS) entry which is preliminary data.</text>
</comment>
<evidence type="ECO:0000313" key="2">
    <source>
        <dbReference type="EMBL" id="KZX15880.1"/>
    </source>
</evidence>
<evidence type="ECO:0000313" key="3">
    <source>
        <dbReference type="Proteomes" id="UP000077275"/>
    </source>
</evidence>
<keyword evidence="3" id="KW-1185">Reference proteome</keyword>
<dbReference type="RefSeq" id="WP_067259789.1">
    <property type="nucleotide sequence ID" value="NZ_LWMW01000105.1"/>
</dbReference>
<keyword evidence="1" id="KW-0812">Transmembrane</keyword>
<sequence length="114" mass="13533">MKKPTVLKAETYDDMESIAEPFLDNGYKILSVDKAHLIARKRNYGNRYVHILFLVLILFVIEYNSWLIYVTCFLYIIYFTYYIFRKSEILLVTTETNDKEGNPVEFDDINNLSI</sequence>
<feature type="transmembrane region" description="Helical" evidence="1">
    <location>
        <begin position="44"/>
        <end position="61"/>
    </location>
</feature>
<dbReference type="STRING" id="47311.MBCUT_12050"/>
<accession>A0A166DRM0</accession>
<dbReference type="EMBL" id="LWMW01000105">
    <property type="protein sequence ID" value="KZX15880.1"/>
    <property type="molecule type" value="Genomic_DNA"/>
</dbReference>
<dbReference type="PATRIC" id="fig|47311.3.peg.1322"/>
<dbReference type="OrthoDB" id="75835at2157"/>
<evidence type="ECO:0000256" key="1">
    <source>
        <dbReference type="SAM" id="Phobius"/>
    </source>
</evidence>
<reference evidence="2 3" key="1">
    <citation type="submission" date="2016-04" db="EMBL/GenBank/DDBJ databases">
        <title>Genome sequence of Methanobrevibacter cuticularis DSM 11139.</title>
        <authorList>
            <person name="Poehlein A."/>
            <person name="Seedorf H."/>
            <person name="Daniel R."/>
        </authorList>
    </citation>
    <scope>NUCLEOTIDE SEQUENCE [LARGE SCALE GENOMIC DNA]</scope>
    <source>
        <strain evidence="2 3">DSM 11139</strain>
    </source>
</reference>
<dbReference type="Proteomes" id="UP000077275">
    <property type="component" value="Unassembled WGS sequence"/>
</dbReference>
<protein>
    <submittedName>
        <fullName evidence="2">Uncharacterized protein</fullName>
    </submittedName>
</protein>
<proteinExistence type="predicted"/>
<gene>
    <name evidence="2" type="ORF">MBCUT_12050</name>
</gene>